<evidence type="ECO:0000256" key="7">
    <source>
        <dbReference type="SAM" id="Phobius"/>
    </source>
</evidence>
<dbReference type="GO" id="GO:0016020">
    <property type="term" value="C:membrane"/>
    <property type="evidence" value="ECO:0007669"/>
    <property type="project" value="UniProtKB-SubCell"/>
</dbReference>
<organism evidence="9">
    <name type="scientific">Prevotella sp. GTC17254</name>
    <dbReference type="NCBI Taxonomy" id="3236794"/>
    <lineage>
        <taxon>Bacteria</taxon>
        <taxon>Pseudomonadati</taxon>
        <taxon>Bacteroidota</taxon>
        <taxon>Bacteroidia</taxon>
        <taxon>Bacteroidales</taxon>
        <taxon>Prevotellaceae</taxon>
        <taxon>Prevotella</taxon>
    </lineage>
</organism>
<evidence type="ECO:0000256" key="2">
    <source>
        <dbReference type="ARBA" id="ARBA00022741"/>
    </source>
</evidence>
<dbReference type="SUPFAM" id="SSF52540">
    <property type="entry name" value="P-loop containing nucleoside triphosphate hydrolases"/>
    <property type="match status" value="1"/>
</dbReference>
<sequence>MNYSIVIYIIIAAVIGAVAMYLFLSNKRSVEEAPSPNAEDKISPPPAIDISKKAKAELEKLQAEKEALQQEIEKLKNKLAKLRALHADEERINDNSQTAATDIGKYKKQIEELEDEVEELEDELGDVKKKIKQLHEEKSEVEISLEQSKKCNKEITNQLQKIQSDLEQIVVDNQLKENSLKFITKILKASPEQASVNSMYEKIDLMSNFITVELAPSIKDTPQYEEAKDLFDSKLKNWVQIAKKDWLNHKRSIAFIGEFSAGKTSIVNAILTQNDPNAPKLPVSTKATTAIPTYISGGVSTRFSFFTPDNTLKLLSEEDFKSVDKEMLAQVEGVSALIKYFIMAYKNPLLDKISILDTPGFNSNDNEDAQRTIEVINECDALFWVMDVNAGTINRASLKLLQKYLNRPLYMVINKVDTKAKSEVDKVEKLIKSTLENEGLPIAGVIRFSQKESVDKLMNTIGEVKAFSDTNFYLDEVNQILEAIYQDIVNELADIDKQIRENKSLLSDSQENFAVLLQEIEEYSAEAAGIPQWETHIFSSDRYEMDQEEGDALISLLCALSEEYAPKLREESNYQLQLSQKDANLKDSFEDKRKRKIQIENLKELFNKYKKDLK</sequence>
<evidence type="ECO:0000256" key="4">
    <source>
        <dbReference type="ARBA" id="ARBA00023134"/>
    </source>
</evidence>
<feature type="transmembrane region" description="Helical" evidence="7">
    <location>
        <begin position="6"/>
        <end position="24"/>
    </location>
</feature>
<dbReference type="InterPro" id="IPR027417">
    <property type="entry name" value="P-loop_NTPase"/>
</dbReference>
<evidence type="ECO:0000256" key="3">
    <source>
        <dbReference type="ARBA" id="ARBA00022801"/>
    </source>
</evidence>
<dbReference type="Gene3D" id="3.40.50.300">
    <property type="entry name" value="P-loop containing nucleotide triphosphate hydrolases"/>
    <property type="match status" value="1"/>
</dbReference>
<evidence type="ECO:0000259" key="8">
    <source>
        <dbReference type="Pfam" id="PF00350"/>
    </source>
</evidence>
<dbReference type="Gene3D" id="1.10.287.1490">
    <property type="match status" value="1"/>
</dbReference>
<dbReference type="PANTHER" id="PTHR10465:SF0">
    <property type="entry name" value="SARCALUMENIN"/>
    <property type="match status" value="1"/>
</dbReference>
<feature type="coiled-coil region" evidence="6">
    <location>
        <begin position="51"/>
        <end position="172"/>
    </location>
</feature>
<dbReference type="GO" id="GO:0005525">
    <property type="term" value="F:GTP binding"/>
    <property type="evidence" value="ECO:0007669"/>
    <property type="project" value="UniProtKB-KW"/>
</dbReference>
<evidence type="ECO:0000313" key="9">
    <source>
        <dbReference type="EMBL" id="BFO73106.1"/>
    </source>
</evidence>
<dbReference type="PANTHER" id="PTHR10465">
    <property type="entry name" value="TRANSMEMBRANE GTPASE FZO1"/>
    <property type="match status" value="1"/>
</dbReference>
<dbReference type="InterPro" id="IPR045063">
    <property type="entry name" value="Dynamin_N"/>
</dbReference>
<dbReference type="SUPFAM" id="SSF57997">
    <property type="entry name" value="Tropomyosin"/>
    <property type="match status" value="1"/>
</dbReference>
<keyword evidence="6" id="KW-0175">Coiled coil</keyword>
<keyword evidence="7" id="KW-0812">Transmembrane</keyword>
<feature type="domain" description="Dynamin N-terminal" evidence="8">
    <location>
        <begin position="253"/>
        <end position="407"/>
    </location>
</feature>
<accession>A0AB33IZL3</accession>
<keyword evidence="3" id="KW-0378">Hydrolase</keyword>
<dbReference type="GO" id="GO:0003924">
    <property type="term" value="F:GTPase activity"/>
    <property type="evidence" value="ECO:0007669"/>
    <property type="project" value="InterPro"/>
</dbReference>
<evidence type="ECO:0000256" key="5">
    <source>
        <dbReference type="ARBA" id="ARBA00023136"/>
    </source>
</evidence>
<evidence type="ECO:0000256" key="6">
    <source>
        <dbReference type="SAM" id="Coils"/>
    </source>
</evidence>
<protein>
    <recommendedName>
        <fullName evidence="8">Dynamin N-terminal domain-containing protein</fullName>
    </recommendedName>
</protein>
<proteinExistence type="predicted"/>
<keyword evidence="7" id="KW-1133">Transmembrane helix</keyword>
<gene>
    <name evidence="9" type="ORF">GTC17254_07030</name>
</gene>
<keyword evidence="4" id="KW-0342">GTP-binding</keyword>
<reference evidence="9" key="1">
    <citation type="submission" date="2024-07" db="EMBL/GenBank/DDBJ databases">
        <title>Complete genome sequence of Prevotella sp. YM-2024 GTC17254.</title>
        <authorList>
            <person name="Hayashi M."/>
            <person name="Muto Y."/>
            <person name="Tanaka K."/>
            <person name="Niwa H."/>
        </authorList>
    </citation>
    <scope>NUCLEOTIDE SEQUENCE</scope>
    <source>
        <strain evidence="9">GTC17254</strain>
    </source>
</reference>
<name>A0AB33IZL3_9BACT</name>
<comment type="subcellular location">
    <subcellularLocation>
        <location evidence="1">Membrane</location>
    </subcellularLocation>
</comment>
<dbReference type="AlphaFoldDB" id="A0AB33IZL3"/>
<keyword evidence="2" id="KW-0547">Nucleotide-binding</keyword>
<dbReference type="Pfam" id="PF00350">
    <property type="entry name" value="Dynamin_N"/>
    <property type="match status" value="1"/>
</dbReference>
<dbReference type="EMBL" id="AP035786">
    <property type="protein sequence ID" value="BFO73106.1"/>
    <property type="molecule type" value="Genomic_DNA"/>
</dbReference>
<keyword evidence="5 7" id="KW-0472">Membrane</keyword>
<dbReference type="InterPro" id="IPR027094">
    <property type="entry name" value="Mitofusin_fam"/>
</dbReference>
<evidence type="ECO:0000256" key="1">
    <source>
        <dbReference type="ARBA" id="ARBA00004370"/>
    </source>
</evidence>